<dbReference type="Proteomes" id="UP000091956">
    <property type="component" value="Unassembled WGS sequence"/>
</dbReference>
<feature type="domain" description="GPI inositol-deacylase winged helix" evidence="4">
    <location>
        <begin position="662"/>
        <end position="753"/>
    </location>
</feature>
<gene>
    <name evidence="6" type="ORF">VE01_09049</name>
</gene>
<dbReference type="Pfam" id="PF24883">
    <property type="entry name" value="NPHP3_N"/>
    <property type="match status" value="1"/>
</dbReference>
<dbReference type="Pfam" id="PF17100">
    <property type="entry name" value="NACHT_N"/>
    <property type="match status" value="1"/>
</dbReference>
<dbReference type="InterPro" id="IPR031359">
    <property type="entry name" value="NACHT_N"/>
</dbReference>
<dbReference type="PANTHER" id="PTHR10039">
    <property type="entry name" value="AMELOGENIN"/>
    <property type="match status" value="1"/>
</dbReference>
<evidence type="ECO:0000256" key="2">
    <source>
        <dbReference type="SAM" id="MobiDB-lite"/>
    </source>
</evidence>
<name>A0A1B8GAK5_9PEZI</name>
<protein>
    <submittedName>
        <fullName evidence="6">Uncharacterized protein</fullName>
    </submittedName>
</protein>
<dbReference type="STRING" id="342668.A0A1B8GAK5"/>
<feature type="domain" description="NWD NACHT-NTPase N-terminal" evidence="3">
    <location>
        <begin position="95"/>
        <end position="297"/>
    </location>
</feature>
<evidence type="ECO:0000256" key="1">
    <source>
        <dbReference type="ARBA" id="ARBA00022737"/>
    </source>
</evidence>
<feature type="domain" description="Nephrocystin 3-like N-terminal" evidence="5">
    <location>
        <begin position="368"/>
        <end position="555"/>
    </location>
</feature>
<dbReference type="AlphaFoldDB" id="A0A1B8GAK5"/>
<dbReference type="PANTHER" id="PTHR10039:SF17">
    <property type="entry name" value="FUNGAL STAND N-TERMINAL GOODBYE DOMAIN-CONTAINING PROTEIN-RELATED"/>
    <property type="match status" value="1"/>
</dbReference>
<evidence type="ECO:0000259" key="4">
    <source>
        <dbReference type="Pfam" id="PF22939"/>
    </source>
</evidence>
<dbReference type="Gene3D" id="3.40.50.300">
    <property type="entry name" value="P-loop containing nucleotide triphosphate hydrolases"/>
    <property type="match status" value="1"/>
</dbReference>
<dbReference type="Pfam" id="PF22939">
    <property type="entry name" value="WHD_GPIID"/>
    <property type="match status" value="1"/>
</dbReference>
<feature type="compositionally biased region" description="Basic and acidic residues" evidence="2">
    <location>
        <begin position="43"/>
        <end position="54"/>
    </location>
</feature>
<proteinExistence type="predicted"/>
<dbReference type="EMBL" id="KV460261">
    <property type="protein sequence ID" value="OBT92876.2"/>
    <property type="molecule type" value="Genomic_DNA"/>
</dbReference>
<sequence>MTLLDRVKKKVGSRREKRVELGSPASSVKLEQTSASAPVSPEVRTKLPPERAEPSETQSPSRPQSPSHPSTTTLSIRPADQLSASATPSTSDSLDLWKSAYDQFRKEGPQELLLAYDTHVLGSAPVDTDLSSRESIETALEKLLKDRENRQWKVSIRGRDVNIRAQVIRLTKILEWSDPLVKSAVSTQPYAALAWSGVSLLFPLLTSGTTENEAMLEGFSSIGELQQFWQIQEKTSLQSKHQHHYQSLTERLVKLYSLFFTYQAYVICHLSKSQFSRAWGDLSSPGFWKSKVEEIDSWSENCSRLIGVSRESEIQENRDSLLQGIQNLRESNERHIRDEQETRLLGDLAEAAGDYERYKDLNPKRVPGTCEWFLKDDRFRKWRDNTTSSLLWVSAGPGRGKSVLSKCLIDENQLAITTITITSFSNEPATGRQSTICYFFFKDGGDGPMDSAQALCAVLHQLFSCHSTSRLIKYALESYRNHERTLTKKASELWKILLACATSLDSGEIICVLDALDECKNESGQKLIKTLEEFYSRSARPLTNDSKLKFLVTSRPYDNLESSFRKFPKAVYLRFDGDDKSKEIQKEIDLVIDYRVPHITSGFADTDQQKIGECLKSMEHRTYLWLHLTFDIIEKRPSEYSRALDIETLLSSLPSQVSDAYEKILSRSTNQSWTKIILQIILAATRPLTLDETNVALALAIRKEEPESQTKLKSELWPADKFQSVVTNLCGLFVSVYDSKLSLIHQTARELLKEAMKRLLRCF</sequence>
<evidence type="ECO:0000313" key="6">
    <source>
        <dbReference type="EMBL" id="OBT92876.2"/>
    </source>
</evidence>
<dbReference type="InterPro" id="IPR054471">
    <property type="entry name" value="GPIID_WHD"/>
</dbReference>
<keyword evidence="1" id="KW-0677">Repeat</keyword>
<evidence type="ECO:0000259" key="5">
    <source>
        <dbReference type="Pfam" id="PF24883"/>
    </source>
</evidence>
<evidence type="ECO:0000313" key="7">
    <source>
        <dbReference type="Proteomes" id="UP000091956"/>
    </source>
</evidence>
<dbReference type="InterPro" id="IPR027417">
    <property type="entry name" value="P-loop_NTPase"/>
</dbReference>
<accession>A0A1B8GAK5</accession>
<dbReference type="InterPro" id="IPR056884">
    <property type="entry name" value="NPHP3-like_N"/>
</dbReference>
<dbReference type="RefSeq" id="XP_059319354.1">
    <property type="nucleotide sequence ID" value="XM_059464031.1"/>
</dbReference>
<dbReference type="GeneID" id="28842435"/>
<feature type="compositionally biased region" description="Low complexity" evidence="2">
    <location>
        <begin position="55"/>
        <end position="75"/>
    </location>
</feature>
<reference evidence="7" key="2">
    <citation type="journal article" date="2018" name="Nat. Commun.">
        <title>Extreme sensitivity to ultraviolet light in the fungal pathogen causing white-nose syndrome of bats.</title>
        <authorList>
            <person name="Palmer J.M."/>
            <person name="Drees K.P."/>
            <person name="Foster J.T."/>
            <person name="Lindner D.L."/>
        </authorList>
    </citation>
    <scope>NUCLEOTIDE SEQUENCE [LARGE SCALE GENOMIC DNA]</scope>
    <source>
        <strain evidence="7">UAMH 10579</strain>
    </source>
</reference>
<reference evidence="6 7" key="1">
    <citation type="submission" date="2016-03" db="EMBL/GenBank/DDBJ databases">
        <title>Comparative genomics of Pseudogymnoascus destructans, the fungus causing white-nose syndrome of bats.</title>
        <authorList>
            <person name="Palmer J.M."/>
            <person name="Drees K.P."/>
            <person name="Foster J.T."/>
            <person name="Lindner D.L."/>
        </authorList>
    </citation>
    <scope>NUCLEOTIDE SEQUENCE [LARGE SCALE GENOMIC DNA]</scope>
    <source>
        <strain evidence="6 7">UAMH 10579</strain>
    </source>
</reference>
<organism evidence="6 7">
    <name type="scientific">Pseudogymnoascus verrucosus</name>
    <dbReference type="NCBI Taxonomy" id="342668"/>
    <lineage>
        <taxon>Eukaryota</taxon>
        <taxon>Fungi</taxon>
        <taxon>Dikarya</taxon>
        <taxon>Ascomycota</taxon>
        <taxon>Pezizomycotina</taxon>
        <taxon>Leotiomycetes</taxon>
        <taxon>Thelebolales</taxon>
        <taxon>Thelebolaceae</taxon>
        <taxon>Pseudogymnoascus</taxon>
    </lineage>
</organism>
<keyword evidence="7" id="KW-1185">Reference proteome</keyword>
<feature type="compositionally biased region" description="Polar residues" evidence="2">
    <location>
        <begin position="82"/>
        <end position="92"/>
    </location>
</feature>
<feature type="compositionally biased region" description="Polar residues" evidence="2">
    <location>
        <begin position="24"/>
        <end position="37"/>
    </location>
</feature>
<feature type="region of interest" description="Disordered" evidence="2">
    <location>
        <begin position="1"/>
        <end position="92"/>
    </location>
</feature>
<evidence type="ECO:0000259" key="3">
    <source>
        <dbReference type="Pfam" id="PF17100"/>
    </source>
</evidence>